<name>A0A6P8AQR6_PYRGI</name>
<evidence type="ECO:0000313" key="2">
    <source>
        <dbReference type="Proteomes" id="UP000515153"/>
    </source>
</evidence>
<accession>A0A6P8AQR6</accession>
<gene>
    <name evidence="3" type="ORF">PgNI_12107</name>
</gene>
<reference evidence="3" key="3">
    <citation type="submission" date="2025-08" db="UniProtKB">
        <authorList>
            <consortium name="RefSeq"/>
        </authorList>
    </citation>
    <scope>IDENTIFICATION</scope>
    <source>
        <strain evidence="3">NI907</strain>
    </source>
</reference>
<evidence type="ECO:0000256" key="1">
    <source>
        <dbReference type="SAM" id="SignalP"/>
    </source>
</evidence>
<dbReference type="GeneID" id="41966967"/>
<feature type="chain" id="PRO_5028439042" description="Cystein rich protein" evidence="1">
    <location>
        <begin position="23"/>
        <end position="325"/>
    </location>
</feature>
<evidence type="ECO:0000313" key="3">
    <source>
        <dbReference type="RefSeq" id="XP_030977240.1"/>
    </source>
</evidence>
<protein>
    <recommendedName>
        <fullName evidence="4">Cystein rich protein</fullName>
    </recommendedName>
</protein>
<evidence type="ECO:0008006" key="4">
    <source>
        <dbReference type="Google" id="ProtNLM"/>
    </source>
</evidence>
<dbReference type="RefSeq" id="XP_030977240.1">
    <property type="nucleotide sequence ID" value="XM_031132062.1"/>
</dbReference>
<reference evidence="3" key="2">
    <citation type="submission" date="2019-10" db="EMBL/GenBank/DDBJ databases">
        <authorList>
            <consortium name="NCBI Genome Project"/>
        </authorList>
    </citation>
    <scope>NUCLEOTIDE SEQUENCE</scope>
    <source>
        <strain evidence="3">NI907</strain>
    </source>
</reference>
<sequence>MKSITAIQLISILLAAPLATNAYKIDALKVESVQQKDANTISYKRPGQPGRITWGCDPEDGEHLALSADKGYATCCNEPNAVVVGSDDTELHCCSTGEALATNGEGAYDCCPAAQVVNGKCKELCKNGKEFDANGNCVCPKGQEVQADGNCGTNPPPACKSGLETGKCYQFKGKESGKLLSYVNNQYSESARGKNIFPGKFQFCLDEACAAGVPVNPSNQVYIKDMHGASQAQTGQWLNGALNGAHISKTPNFAQAGSFSISRWTEGAYCLTGFITGLDIACPTTDPSISFYTNGGSEACVPFDLIEVPCDIRDDANNCMWGDKK</sequence>
<reference evidence="3" key="1">
    <citation type="journal article" date="2019" name="Mol. Biol. Evol.">
        <title>Blast fungal genomes show frequent chromosomal changes, gene gains and losses, and effector gene turnover.</title>
        <authorList>
            <person name="Gomez Luciano L.B."/>
            <person name="Jason Tsai I."/>
            <person name="Chuma I."/>
            <person name="Tosa Y."/>
            <person name="Chen Y.H."/>
            <person name="Li J.Y."/>
            <person name="Li M.Y."/>
            <person name="Jade Lu M.Y."/>
            <person name="Nakayashiki H."/>
            <person name="Li W.H."/>
        </authorList>
    </citation>
    <scope>NUCLEOTIDE SEQUENCE</scope>
    <source>
        <strain evidence="3">NI907</strain>
    </source>
</reference>
<dbReference type="AlphaFoldDB" id="A0A6P8AQR6"/>
<organism evidence="2 3">
    <name type="scientific">Pyricularia grisea</name>
    <name type="common">Crabgrass-specific blast fungus</name>
    <name type="synonym">Magnaporthe grisea</name>
    <dbReference type="NCBI Taxonomy" id="148305"/>
    <lineage>
        <taxon>Eukaryota</taxon>
        <taxon>Fungi</taxon>
        <taxon>Dikarya</taxon>
        <taxon>Ascomycota</taxon>
        <taxon>Pezizomycotina</taxon>
        <taxon>Sordariomycetes</taxon>
        <taxon>Sordariomycetidae</taxon>
        <taxon>Magnaporthales</taxon>
        <taxon>Pyriculariaceae</taxon>
        <taxon>Pyricularia</taxon>
    </lineage>
</organism>
<keyword evidence="2" id="KW-1185">Reference proteome</keyword>
<proteinExistence type="predicted"/>
<dbReference type="OrthoDB" id="4662630at2759"/>
<feature type="signal peptide" evidence="1">
    <location>
        <begin position="1"/>
        <end position="22"/>
    </location>
</feature>
<dbReference type="KEGG" id="pgri:PgNI_12107"/>
<dbReference type="Proteomes" id="UP000515153">
    <property type="component" value="Unplaced"/>
</dbReference>
<keyword evidence="1" id="KW-0732">Signal</keyword>